<keyword evidence="16" id="KW-1185">Reference proteome</keyword>
<keyword evidence="4" id="KW-0732">Signal</keyword>
<dbReference type="Pfam" id="PF07654">
    <property type="entry name" value="C1-set"/>
    <property type="match status" value="1"/>
</dbReference>
<feature type="domain" description="Ig-like" evidence="14">
    <location>
        <begin position="182"/>
        <end position="262"/>
    </location>
</feature>
<dbReference type="AlphaFoldDB" id="A0A8B9P7S7"/>
<evidence type="ECO:0000256" key="13">
    <source>
        <dbReference type="SAM" id="Phobius"/>
    </source>
</evidence>
<comment type="similarity">
    <text evidence="2">Belongs to the MHC class II family.</text>
</comment>
<evidence type="ECO:0000256" key="11">
    <source>
        <dbReference type="ARBA" id="ARBA00023182"/>
    </source>
</evidence>
<dbReference type="GO" id="GO:0042613">
    <property type="term" value="C:MHC class II protein complex"/>
    <property type="evidence" value="ECO:0007669"/>
    <property type="project" value="UniProtKB-KW"/>
</dbReference>
<dbReference type="Ensembl" id="ENSAOWT00000009468.1">
    <property type="protein sequence ID" value="ENSAOWP00000008365.1"/>
    <property type="gene ID" value="ENSAOWG00000005749.1"/>
</dbReference>
<evidence type="ECO:0000256" key="8">
    <source>
        <dbReference type="ARBA" id="ARBA00023136"/>
    </source>
</evidence>
<dbReference type="InterPro" id="IPR011162">
    <property type="entry name" value="MHC_I/II-like_Ag-recog"/>
</dbReference>
<evidence type="ECO:0000259" key="14">
    <source>
        <dbReference type="PROSITE" id="PS50835"/>
    </source>
</evidence>
<evidence type="ECO:0000256" key="10">
    <source>
        <dbReference type="ARBA" id="ARBA00023180"/>
    </source>
</evidence>
<dbReference type="Proteomes" id="UP000694424">
    <property type="component" value="Unplaced"/>
</dbReference>
<evidence type="ECO:0000256" key="2">
    <source>
        <dbReference type="ARBA" id="ARBA00007394"/>
    </source>
</evidence>
<keyword evidence="3 13" id="KW-0812">Transmembrane</keyword>
<keyword evidence="10" id="KW-0325">Glycoprotein</keyword>
<dbReference type="SUPFAM" id="SSF48726">
    <property type="entry name" value="Immunoglobulin"/>
    <property type="match status" value="1"/>
</dbReference>
<keyword evidence="9" id="KW-1015">Disulfide bond</keyword>
<dbReference type="InterPro" id="IPR050160">
    <property type="entry name" value="MHC/Immunoglobulin"/>
</dbReference>
<dbReference type="PROSITE" id="PS50835">
    <property type="entry name" value="IG_LIKE"/>
    <property type="match status" value="1"/>
</dbReference>
<dbReference type="PROSITE" id="PS00290">
    <property type="entry name" value="IG_MHC"/>
    <property type="match status" value="1"/>
</dbReference>
<dbReference type="InterPro" id="IPR013783">
    <property type="entry name" value="Ig-like_fold"/>
</dbReference>
<protein>
    <recommendedName>
        <fullName evidence="14">Ig-like domain-containing protein</fullName>
    </recommendedName>
</protein>
<keyword evidence="6 13" id="KW-1133">Transmembrane helix</keyword>
<dbReference type="InterPro" id="IPR003597">
    <property type="entry name" value="Ig_C1-set"/>
</dbReference>
<accession>A0A8B9P7S7</accession>
<dbReference type="InterPro" id="IPR007110">
    <property type="entry name" value="Ig-like_dom"/>
</dbReference>
<feature type="transmembrane region" description="Helical" evidence="13">
    <location>
        <begin position="291"/>
        <end position="315"/>
    </location>
</feature>
<keyword evidence="5" id="KW-0391">Immunity</keyword>
<proteinExistence type="inferred from homology"/>
<evidence type="ECO:0000313" key="15">
    <source>
        <dbReference type="Ensembl" id="ENSAOWP00000008365.1"/>
    </source>
</evidence>
<reference evidence="15" key="1">
    <citation type="submission" date="2025-08" db="UniProtKB">
        <authorList>
            <consortium name="Ensembl"/>
        </authorList>
    </citation>
    <scope>IDENTIFICATION</scope>
</reference>
<evidence type="ECO:0000256" key="12">
    <source>
        <dbReference type="SAM" id="MobiDB-lite"/>
    </source>
</evidence>
<evidence type="ECO:0000256" key="1">
    <source>
        <dbReference type="ARBA" id="ARBA00004479"/>
    </source>
</evidence>
<name>A0A8B9P7S7_APTOW</name>
<dbReference type="PANTHER" id="PTHR19944">
    <property type="entry name" value="MHC CLASS II-RELATED"/>
    <property type="match status" value="1"/>
</dbReference>
<dbReference type="CDD" id="cd05767">
    <property type="entry name" value="IgC1_MHC_II_alpha"/>
    <property type="match status" value="1"/>
</dbReference>
<evidence type="ECO:0000313" key="16">
    <source>
        <dbReference type="Proteomes" id="UP000694424"/>
    </source>
</evidence>
<dbReference type="InterPro" id="IPR014745">
    <property type="entry name" value="MHC_II_a/b_N"/>
</dbReference>
<dbReference type="Gene3D" id="2.60.40.10">
    <property type="entry name" value="Immunoglobulins"/>
    <property type="match status" value="1"/>
</dbReference>
<dbReference type="InterPro" id="IPR036179">
    <property type="entry name" value="Ig-like_dom_sf"/>
</dbReference>
<dbReference type="GO" id="GO:0002250">
    <property type="term" value="P:adaptive immune response"/>
    <property type="evidence" value="ECO:0007669"/>
    <property type="project" value="UniProtKB-KW"/>
</dbReference>
<evidence type="ECO:0000256" key="6">
    <source>
        <dbReference type="ARBA" id="ARBA00022989"/>
    </source>
</evidence>
<evidence type="ECO:0000256" key="9">
    <source>
        <dbReference type="ARBA" id="ARBA00023157"/>
    </source>
</evidence>
<evidence type="ECO:0000256" key="3">
    <source>
        <dbReference type="ARBA" id="ARBA00022692"/>
    </source>
</evidence>
<dbReference type="SMART" id="SM00407">
    <property type="entry name" value="IGc1"/>
    <property type="match status" value="1"/>
</dbReference>
<evidence type="ECO:0000256" key="5">
    <source>
        <dbReference type="ARBA" id="ARBA00022859"/>
    </source>
</evidence>
<dbReference type="InterPro" id="IPR001003">
    <property type="entry name" value="MHC_II_a_N"/>
</dbReference>
<keyword evidence="11" id="KW-0491">MHC II</keyword>
<dbReference type="InterPro" id="IPR003006">
    <property type="entry name" value="Ig/MHC_CS"/>
</dbReference>
<reference evidence="15" key="2">
    <citation type="submission" date="2025-09" db="UniProtKB">
        <authorList>
            <consortium name="Ensembl"/>
        </authorList>
    </citation>
    <scope>IDENTIFICATION</scope>
</reference>
<dbReference type="SMART" id="SM00920">
    <property type="entry name" value="MHC_II_alpha"/>
    <property type="match status" value="1"/>
</dbReference>
<dbReference type="Gene3D" id="3.10.320.10">
    <property type="entry name" value="Class II Histocompatibility Antigen, M Beta Chain, Chain B, domain 1"/>
    <property type="match status" value="1"/>
</dbReference>
<evidence type="ECO:0000256" key="7">
    <source>
        <dbReference type="ARBA" id="ARBA00023130"/>
    </source>
</evidence>
<keyword evidence="8 13" id="KW-0472">Membrane</keyword>
<evidence type="ECO:0000256" key="4">
    <source>
        <dbReference type="ARBA" id="ARBA00022729"/>
    </source>
</evidence>
<keyword evidence="7" id="KW-1064">Adaptive immunity</keyword>
<comment type="subcellular location">
    <subcellularLocation>
        <location evidence="1">Membrane</location>
        <topology evidence="1">Single-pass type I membrane protein</topology>
    </subcellularLocation>
</comment>
<dbReference type="GO" id="GO:0002504">
    <property type="term" value="P:antigen processing and presentation of peptide or polysaccharide antigen via MHC class II"/>
    <property type="evidence" value="ECO:0007669"/>
    <property type="project" value="UniProtKB-KW"/>
</dbReference>
<dbReference type="Pfam" id="PF00993">
    <property type="entry name" value="MHC_II_alpha"/>
    <property type="match status" value="1"/>
</dbReference>
<organism evidence="15 16">
    <name type="scientific">Apteryx owenii</name>
    <name type="common">Little spotted kiwi</name>
    <dbReference type="NCBI Taxonomy" id="8824"/>
    <lineage>
        <taxon>Eukaryota</taxon>
        <taxon>Metazoa</taxon>
        <taxon>Chordata</taxon>
        <taxon>Craniata</taxon>
        <taxon>Vertebrata</taxon>
        <taxon>Euteleostomi</taxon>
        <taxon>Archelosauria</taxon>
        <taxon>Archosauria</taxon>
        <taxon>Dinosauria</taxon>
        <taxon>Saurischia</taxon>
        <taxon>Theropoda</taxon>
        <taxon>Coelurosauria</taxon>
        <taxon>Aves</taxon>
        <taxon>Palaeognathae</taxon>
        <taxon>Apterygiformes</taxon>
        <taxon>Apterygidae</taxon>
        <taxon>Apteryx</taxon>
    </lineage>
</organism>
<dbReference type="PANTHER" id="PTHR19944:SF86">
    <property type="entry name" value="HLA CLASS II HISTOCOMPATIBILITY ANTIGEN, DR ALPHA CHAIN"/>
    <property type="match status" value="1"/>
</dbReference>
<dbReference type="SUPFAM" id="SSF54452">
    <property type="entry name" value="MHC antigen-recognition domain"/>
    <property type="match status" value="1"/>
</dbReference>
<feature type="region of interest" description="Disordered" evidence="12">
    <location>
        <begin position="1"/>
        <end position="59"/>
    </location>
</feature>
<sequence>MATSTQRFPPHTHTPNPPTPRRSAAARPAPLPPVTAASAAGTSPICPGHRAEGRPRSRLPLRKRLLPGWGKAMAGGRGAALALLALLGVGVAQAGKLLSQAAFYQRAVSPPSEAGQVAVGLDADEILHVDLGARRAVWRLPAFATLAAFEAREALRDLAGLRKAMEMLMAASNRTSARNVPPEVRVFPEDPVELGEPNVLICFADEFSPPALNVTWLKNGREVADGVTETISYPRQDHTFRKFSYLPFVPTRGDSYDCRVEHWGLPKALLKHWEPQVPPATSESAETLVCALGLAVGIAGTVVGIVLIISAELMVTTTTTTSSRRARGFRQRQ</sequence>